<accession>A0A0C2MU34</accession>
<dbReference type="InterPro" id="IPR020615">
    <property type="entry name" value="Thiolase_acyl_enz_int_AS"/>
</dbReference>
<dbReference type="PROSITE" id="PS00737">
    <property type="entry name" value="THIOLASE_2"/>
    <property type="match status" value="1"/>
</dbReference>
<dbReference type="PROSITE" id="PS00098">
    <property type="entry name" value="THIOLASE_1"/>
    <property type="match status" value="1"/>
</dbReference>
<dbReference type="GO" id="GO:0003985">
    <property type="term" value="F:acetyl-CoA C-acetyltransferase activity"/>
    <property type="evidence" value="ECO:0007669"/>
    <property type="project" value="TreeGrafter"/>
</dbReference>
<evidence type="ECO:0000256" key="2">
    <source>
        <dbReference type="ARBA" id="ARBA00010982"/>
    </source>
</evidence>
<dbReference type="EC" id="2.3.1.16" evidence="8"/>
<keyword evidence="5" id="KW-0443">Lipid metabolism</keyword>
<comment type="subcellular location">
    <subcellularLocation>
        <location evidence="1">Mitochondrion</location>
    </subcellularLocation>
</comment>
<dbReference type="InterPro" id="IPR016039">
    <property type="entry name" value="Thiolase-like"/>
</dbReference>
<evidence type="ECO:0000256" key="6">
    <source>
        <dbReference type="ARBA" id="ARBA00023128"/>
    </source>
</evidence>
<dbReference type="InterPro" id="IPR020613">
    <property type="entry name" value="Thiolase_CS"/>
</dbReference>
<dbReference type="InterPro" id="IPR020617">
    <property type="entry name" value="Thiolase_C"/>
</dbReference>
<dbReference type="SUPFAM" id="SSF53901">
    <property type="entry name" value="Thiolase-like"/>
    <property type="match status" value="1"/>
</dbReference>
<gene>
    <name evidence="12" type="ORF">RF11_04546</name>
</gene>
<evidence type="ECO:0000256" key="5">
    <source>
        <dbReference type="ARBA" id="ARBA00023098"/>
    </source>
</evidence>
<dbReference type="AlphaFoldDB" id="A0A0C2MU34"/>
<keyword evidence="7 9" id="KW-0012">Acyltransferase</keyword>
<dbReference type="GO" id="GO:0006635">
    <property type="term" value="P:fatty acid beta-oxidation"/>
    <property type="evidence" value="ECO:0007669"/>
    <property type="project" value="TreeGrafter"/>
</dbReference>
<reference evidence="12 13" key="1">
    <citation type="journal article" date="2014" name="Genome Biol. Evol.">
        <title>The genome of the myxosporean Thelohanellus kitauei shows adaptations to nutrient acquisition within its fish host.</title>
        <authorList>
            <person name="Yang Y."/>
            <person name="Xiong J."/>
            <person name="Zhou Z."/>
            <person name="Huo F."/>
            <person name="Miao W."/>
            <person name="Ran C."/>
            <person name="Liu Y."/>
            <person name="Zhang J."/>
            <person name="Feng J."/>
            <person name="Wang M."/>
            <person name="Wang M."/>
            <person name="Wang L."/>
            <person name="Yao B."/>
        </authorList>
    </citation>
    <scope>NUCLEOTIDE SEQUENCE [LARGE SCALE GENOMIC DNA]</scope>
    <source>
        <strain evidence="12">Wuqing</strain>
    </source>
</reference>
<proteinExistence type="inferred from homology"/>
<sequence>MGYDDVPAITVTNHCASSLSAVMTGYAGIQAGSYRSVIVGGVESMSGVTIYADEYKRKAISKFKQKTNILELINYYLEHVRCLRILEKTDIRNPVTRKCVYNEIEHLGGLMDEACSKDRVFETGLDMLKYAHQAQKVFDIYKKNKFLRDLVPFESDFVVDADEFDFEKRAWEMLRPDFKDHRYPSVVSILISVLFFKKSRWFREADGAAANLLMEESEALRQNLSPKAFIRDVTVTGNELKYRSRFGVLSSMALLLSKNSLFIEDISVLEIHENSAVEMLFLYDCIQDPKKLVHLLPEVPRKSEEPFNVREICNTWGGSLAFGHPFGATGVRLITTACNRLHHDPNARYAVVSMTSYGGTGISILLEKYT</sequence>
<feature type="domain" description="Thiolase C-terminal" evidence="11">
    <location>
        <begin position="226"/>
        <end position="368"/>
    </location>
</feature>
<evidence type="ECO:0000313" key="12">
    <source>
        <dbReference type="EMBL" id="KII67670.1"/>
    </source>
</evidence>
<evidence type="ECO:0000256" key="1">
    <source>
        <dbReference type="ARBA" id="ARBA00004173"/>
    </source>
</evidence>
<feature type="domain" description="Thiolase N-terminal" evidence="10">
    <location>
        <begin position="4"/>
        <end position="59"/>
    </location>
</feature>
<dbReference type="InterPro" id="IPR020616">
    <property type="entry name" value="Thiolase_N"/>
</dbReference>
<keyword evidence="13" id="KW-1185">Reference proteome</keyword>
<evidence type="ECO:0000256" key="3">
    <source>
        <dbReference type="ARBA" id="ARBA00022679"/>
    </source>
</evidence>
<keyword evidence="6" id="KW-0496">Mitochondrion</keyword>
<dbReference type="Pfam" id="PF00108">
    <property type="entry name" value="Thiolase_N"/>
    <property type="match status" value="1"/>
</dbReference>
<evidence type="ECO:0000256" key="9">
    <source>
        <dbReference type="RuleBase" id="RU003557"/>
    </source>
</evidence>
<evidence type="ECO:0000256" key="4">
    <source>
        <dbReference type="ARBA" id="ARBA00022832"/>
    </source>
</evidence>
<keyword evidence="3 9" id="KW-0808">Transferase</keyword>
<protein>
    <recommendedName>
        <fullName evidence="8">acetyl-CoA C-acyltransferase</fullName>
        <ecNumber evidence="8">2.3.1.16</ecNumber>
    </recommendedName>
</protein>
<keyword evidence="4" id="KW-0276">Fatty acid metabolism</keyword>
<dbReference type="PANTHER" id="PTHR18919:SF153">
    <property type="entry name" value="TRIFUNCTIONAL ENZYME SUBUNIT BETA, MITOCHONDRIAL"/>
    <property type="match status" value="1"/>
</dbReference>
<organism evidence="12 13">
    <name type="scientific">Thelohanellus kitauei</name>
    <name type="common">Myxosporean</name>
    <dbReference type="NCBI Taxonomy" id="669202"/>
    <lineage>
        <taxon>Eukaryota</taxon>
        <taxon>Metazoa</taxon>
        <taxon>Cnidaria</taxon>
        <taxon>Myxozoa</taxon>
        <taxon>Myxosporea</taxon>
        <taxon>Bivalvulida</taxon>
        <taxon>Platysporina</taxon>
        <taxon>Myxobolidae</taxon>
        <taxon>Thelohanellus</taxon>
    </lineage>
</organism>
<comment type="similarity">
    <text evidence="2 9">Belongs to the thiolase-like superfamily. Thiolase family.</text>
</comment>
<dbReference type="PANTHER" id="PTHR18919">
    <property type="entry name" value="ACETYL-COA C-ACYLTRANSFERASE"/>
    <property type="match status" value="1"/>
</dbReference>
<dbReference type="OrthoDB" id="5404651at2759"/>
<comment type="caution">
    <text evidence="12">The sequence shown here is derived from an EMBL/GenBank/DDBJ whole genome shotgun (WGS) entry which is preliminary data.</text>
</comment>
<dbReference type="Gene3D" id="3.40.47.10">
    <property type="match status" value="1"/>
</dbReference>
<dbReference type="InterPro" id="IPR002155">
    <property type="entry name" value="Thiolase"/>
</dbReference>
<dbReference type="Pfam" id="PF02803">
    <property type="entry name" value="Thiolase_C"/>
    <property type="match status" value="1"/>
</dbReference>
<evidence type="ECO:0000313" key="13">
    <source>
        <dbReference type="Proteomes" id="UP000031668"/>
    </source>
</evidence>
<evidence type="ECO:0000256" key="8">
    <source>
        <dbReference type="ARBA" id="ARBA00024073"/>
    </source>
</evidence>
<evidence type="ECO:0000259" key="11">
    <source>
        <dbReference type="Pfam" id="PF02803"/>
    </source>
</evidence>
<dbReference type="Proteomes" id="UP000031668">
    <property type="component" value="Unassembled WGS sequence"/>
</dbReference>
<dbReference type="GO" id="GO:0005739">
    <property type="term" value="C:mitochondrion"/>
    <property type="evidence" value="ECO:0007669"/>
    <property type="project" value="UniProtKB-SubCell"/>
</dbReference>
<evidence type="ECO:0000259" key="10">
    <source>
        <dbReference type="Pfam" id="PF00108"/>
    </source>
</evidence>
<dbReference type="PIRSF" id="PIRSF000429">
    <property type="entry name" value="Ac-CoA_Ac_transf"/>
    <property type="match status" value="1"/>
</dbReference>
<dbReference type="EMBL" id="JWZT01003124">
    <property type="protein sequence ID" value="KII67670.1"/>
    <property type="molecule type" value="Genomic_DNA"/>
</dbReference>
<name>A0A0C2MU34_THEKT</name>
<evidence type="ECO:0000256" key="7">
    <source>
        <dbReference type="ARBA" id="ARBA00023315"/>
    </source>
</evidence>